<dbReference type="GO" id="GO:0009897">
    <property type="term" value="C:external side of plasma membrane"/>
    <property type="evidence" value="ECO:0000318"/>
    <property type="project" value="GO_Central"/>
</dbReference>
<dbReference type="PRINTS" id="PR00237">
    <property type="entry name" value="GPCRRHODOPSN"/>
</dbReference>
<feature type="transmembrane region" description="Helical" evidence="11">
    <location>
        <begin position="74"/>
        <end position="97"/>
    </location>
</feature>
<evidence type="ECO:0000256" key="11">
    <source>
        <dbReference type="SAM" id="Phobius"/>
    </source>
</evidence>
<dbReference type="GeneTree" id="ENSGT01020000230359"/>
<protein>
    <recommendedName>
        <fullName evidence="12">G-protein coupled receptors family 1 profile domain-containing protein</fullName>
    </recommendedName>
</protein>
<dbReference type="Ensembl" id="ENSMODT00000014598.3">
    <property type="protein sequence ID" value="ENSMODP00000014332.3"/>
    <property type="gene ID" value="ENSMODG00000011468.3"/>
</dbReference>
<dbReference type="PRINTS" id="PR00657">
    <property type="entry name" value="CCCHEMOKINER"/>
</dbReference>
<reference evidence="13" key="2">
    <citation type="submission" date="2025-08" db="UniProtKB">
        <authorList>
            <consortium name="Ensembl"/>
        </authorList>
    </citation>
    <scope>IDENTIFICATION</scope>
</reference>
<evidence type="ECO:0000256" key="4">
    <source>
        <dbReference type="ARBA" id="ARBA00022989"/>
    </source>
</evidence>
<dbReference type="GO" id="GO:0005737">
    <property type="term" value="C:cytoplasm"/>
    <property type="evidence" value="ECO:0000318"/>
    <property type="project" value="GO_Central"/>
</dbReference>
<feature type="transmembrane region" description="Helical" evidence="11">
    <location>
        <begin position="151"/>
        <end position="171"/>
    </location>
</feature>
<dbReference type="GO" id="GO:0060326">
    <property type="term" value="P:cell chemotaxis"/>
    <property type="evidence" value="ECO:0000318"/>
    <property type="project" value="GO_Central"/>
</dbReference>
<keyword evidence="14" id="KW-1185">Reference proteome</keyword>
<dbReference type="GO" id="GO:0006955">
    <property type="term" value="P:immune response"/>
    <property type="evidence" value="ECO:0000318"/>
    <property type="project" value="GO_Central"/>
</dbReference>
<dbReference type="PANTHER" id="PTHR10489:SF655">
    <property type="entry name" value="C-C CHEMOKINE RECEPTOR-LIKE 2"/>
    <property type="match status" value="1"/>
</dbReference>
<evidence type="ECO:0000256" key="6">
    <source>
        <dbReference type="ARBA" id="ARBA00023136"/>
    </source>
</evidence>
<dbReference type="GO" id="GO:0006954">
    <property type="term" value="P:inflammatory response"/>
    <property type="evidence" value="ECO:0000318"/>
    <property type="project" value="GO_Central"/>
</dbReference>
<dbReference type="GO" id="GO:0019722">
    <property type="term" value="P:calcium-mediated signaling"/>
    <property type="evidence" value="ECO:0000318"/>
    <property type="project" value="GO_Central"/>
</dbReference>
<dbReference type="InterPro" id="IPR000276">
    <property type="entry name" value="GPCR_Rhodpsn"/>
</dbReference>
<reference evidence="13" key="3">
    <citation type="submission" date="2025-09" db="UniProtKB">
        <authorList>
            <consortium name="Ensembl"/>
        </authorList>
    </citation>
    <scope>IDENTIFICATION</scope>
</reference>
<name>F6W0B8_MONDO</name>
<evidence type="ECO:0000256" key="5">
    <source>
        <dbReference type="ARBA" id="ARBA00023040"/>
    </source>
</evidence>
<keyword evidence="7" id="KW-1015">Disulfide bond</keyword>
<evidence type="ECO:0000256" key="7">
    <source>
        <dbReference type="ARBA" id="ARBA00023157"/>
    </source>
</evidence>
<evidence type="ECO:0000259" key="12">
    <source>
        <dbReference type="PROSITE" id="PS50262"/>
    </source>
</evidence>
<proteinExistence type="predicted"/>
<dbReference type="InParanoid" id="F6W0B8"/>
<evidence type="ECO:0000256" key="1">
    <source>
        <dbReference type="ARBA" id="ARBA00004651"/>
    </source>
</evidence>
<dbReference type="Gene3D" id="1.20.1070.10">
    <property type="entry name" value="Rhodopsin 7-helix transmembrane proteins"/>
    <property type="match status" value="1"/>
</dbReference>
<keyword evidence="2" id="KW-1003">Cell membrane</keyword>
<accession>F6W0B8</accession>
<feature type="transmembrane region" description="Helical" evidence="11">
    <location>
        <begin position="207"/>
        <end position="226"/>
    </location>
</feature>
<dbReference type="Pfam" id="PF00001">
    <property type="entry name" value="7tm_1"/>
    <property type="match status" value="1"/>
</dbReference>
<feature type="transmembrane region" description="Helical" evidence="11">
    <location>
        <begin position="42"/>
        <end position="62"/>
    </location>
</feature>
<keyword evidence="8" id="KW-0675">Receptor</keyword>
<dbReference type="GO" id="GO:0007204">
    <property type="term" value="P:positive regulation of cytosolic calcium ion concentration"/>
    <property type="evidence" value="ECO:0000318"/>
    <property type="project" value="GO_Central"/>
</dbReference>
<dbReference type="OMA" id="FYKPQME"/>
<keyword evidence="4 11" id="KW-1133">Transmembrane helix</keyword>
<evidence type="ECO:0000256" key="10">
    <source>
        <dbReference type="ARBA" id="ARBA00023224"/>
    </source>
</evidence>
<dbReference type="STRING" id="13616.ENSMODP00000014332"/>
<feature type="domain" description="G-protein coupled receptors family 1 profile" evidence="12">
    <location>
        <begin position="53"/>
        <end position="303"/>
    </location>
</feature>
<dbReference type="AlphaFoldDB" id="F6W0B8"/>
<organism evidence="13 14">
    <name type="scientific">Monodelphis domestica</name>
    <name type="common">Gray short-tailed opossum</name>
    <dbReference type="NCBI Taxonomy" id="13616"/>
    <lineage>
        <taxon>Eukaryota</taxon>
        <taxon>Metazoa</taxon>
        <taxon>Chordata</taxon>
        <taxon>Craniata</taxon>
        <taxon>Vertebrata</taxon>
        <taxon>Euteleostomi</taxon>
        <taxon>Mammalia</taxon>
        <taxon>Metatheria</taxon>
        <taxon>Didelphimorphia</taxon>
        <taxon>Didelphidae</taxon>
        <taxon>Monodelphis</taxon>
    </lineage>
</organism>
<evidence type="ECO:0000313" key="14">
    <source>
        <dbReference type="Proteomes" id="UP000002280"/>
    </source>
</evidence>
<dbReference type="Proteomes" id="UP000002280">
    <property type="component" value="Chromosome 8"/>
</dbReference>
<dbReference type="PROSITE" id="PS50262">
    <property type="entry name" value="G_PROTEIN_RECEP_F1_2"/>
    <property type="match status" value="1"/>
</dbReference>
<keyword evidence="3 11" id="KW-0812">Transmembrane</keyword>
<dbReference type="GO" id="GO:0019957">
    <property type="term" value="F:C-C chemokine binding"/>
    <property type="evidence" value="ECO:0000318"/>
    <property type="project" value="GO_Central"/>
</dbReference>
<dbReference type="SUPFAM" id="SSF81321">
    <property type="entry name" value="Family A G protein-coupled receptor-like"/>
    <property type="match status" value="1"/>
</dbReference>
<keyword evidence="6 11" id="KW-0472">Membrane</keyword>
<keyword evidence="10" id="KW-0807">Transducer</keyword>
<evidence type="ECO:0000256" key="8">
    <source>
        <dbReference type="ARBA" id="ARBA00023170"/>
    </source>
</evidence>
<dbReference type="Bgee" id="ENSMODG00000011468">
    <property type="expression patterns" value="Expressed in lung and 19 other cell types or tissues"/>
</dbReference>
<reference evidence="13 14" key="1">
    <citation type="journal article" date="2007" name="Nature">
        <title>Genome of the marsupial Monodelphis domestica reveals innovation in non-coding sequences.</title>
        <authorList>
            <person name="Mikkelsen T.S."/>
            <person name="Wakefield M.J."/>
            <person name="Aken B."/>
            <person name="Amemiya C.T."/>
            <person name="Chang J.L."/>
            <person name="Duke S."/>
            <person name="Garber M."/>
            <person name="Gentles A.J."/>
            <person name="Goodstadt L."/>
            <person name="Heger A."/>
            <person name="Jurka J."/>
            <person name="Kamal M."/>
            <person name="Mauceli E."/>
            <person name="Searle S.M."/>
            <person name="Sharpe T."/>
            <person name="Baker M.L."/>
            <person name="Batzer M.A."/>
            <person name="Benos P.V."/>
            <person name="Belov K."/>
            <person name="Clamp M."/>
            <person name="Cook A."/>
            <person name="Cuff J."/>
            <person name="Das R."/>
            <person name="Davidow L."/>
            <person name="Deakin J.E."/>
            <person name="Fazzari M.J."/>
            <person name="Glass J.L."/>
            <person name="Grabherr M."/>
            <person name="Greally J.M."/>
            <person name="Gu W."/>
            <person name="Hore T.A."/>
            <person name="Huttley G.A."/>
            <person name="Kleber M."/>
            <person name="Jirtle R.L."/>
            <person name="Koina E."/>
            <person name="Lee J.T."/>
            <person name="Mahony S."/>
            <person name="Marra M.A."/>
            <person name="Miller R.D."/>
            <person name="Nicholls R.D."/>
            <person name="Oda M."/>
            <person name="Papenfuss A.T."/>
            <person name="Parra Z.E."/>
            <person name="Pollock D.D."/>
            <person name="Ray D.A."/>
            <person name="Schein J.E."/>
            <person name="Speed T.P."/>
            <person name="Thompson K."/>
            <person name="VandeBerg J.L."/>
            <person name="Wade C.M."/>
            <person name="Walker J.A."/>
            <person name="Waters P.D."/>
            <person name="Webber C."/>
            <person name="Weidman J.R."/>
            <person name="Xie X."/>
            <person name="Zody M.C."/>
            <person name="Baldwin J."/>
            <person name="Abdouelleil A."/>
            <person name="Abdulkadir J."/>
            <person name="Abebe A."/>
            <person name="Abera B."/>
            <person name="Abreu J."/>
            <person name="Acer S.C."/>
            <person name="Aftuck L."/>
            <person name="Alexander A."/>
            <person name="An P."/>
            <person name="Anderson E."/>
            <person name="Anderson S."/>
            <person name="Arachi H."/>
            <person name="Azer M."/>
            <person name="Bachantsang P."/>
            <person name="Barry A."/>
            <person name="Bayul T."/>
            <person name="Berlin A."/>
            <person name="Bessette D."/>
            <person name="Bloom T."/>
            <person name="Bloom T."/>
            <person name="Boguslavskiy L."/>
            <person name="Bonnet C."/>
            <person name="Boukhgalter B."/>
            <person name="Bourzgui I."/>
            <person name="Brown A."/>
            <person name="Cahill P."/>
            <person name="Channer S."/>
            <person name="Cheshatsang Y."/>
            <person name="Chuda L."/>
            <person name="Citroen M."/>
            <person name="Collymore A."/>
            <person name="Cooke P."/>
            <person name="Costello M."/>
            <person name="D'Aco K."/>
            <person name="Daza R."/>
            <person name="De Haan G."/>
            <person name="DeGray S."/>
            <person name="DeMaso C."/>
            <person name="Dhargay N."/>
            <person name="Dooley K."/>
            <person name="Dooley E."/>
            <person name="Doricent M."/>
            <person name="Dorje P."/>
            <person name="Dorjee K."/>
            <person name="Dupes A."/>
            <person name="Elong R."/>
            <person name="Falk J."/>
            <person name="Farina A."/>
            <person name="Faro S."/>
            <person name="Ferguson D."/>
            <person name="Fisher S."/>
            <person name="Foley C.D."/>
            <person name="Franke A."/>
            <person name="Friedrich D."/>
            <person name="Gadbois L."/>
            <person name="Gearin G."/>
            <person name="Gearin C.R."/>
            <person name="Giannoukos G."/>
            <person name="Goode T."/>
            <person name="Graham J."/>
            <person name="Grandbois E."/>
            <person name="Grewal S."/>
            <person name="Gyaltsen K."/>
            <person name="Hafez N."/>
            <person name="Hagos B."/>
            <person name="Hall J."/>
            <person name="Henson C."/>
            <person name="Hollinger A."/>
            <person name="Honan T."/>
            <person name="Huard M.D."/>
            <person name="Hughes L."/>
            <person name="Hurhula B."/>
            <person name="Husby M.E."/>
            <person name="Kamat A."/>
            <person name="Kanga B."/>
            <person name="Kashin S."/>
            <person name="Khazanovich D."/>
            <person name="Kisner P."/>
            <person name="Lance K."/>
            <person name="Lara M."/>
            <person name="Lee W."/>
            <person name="Lennon N."/>
            <person name="Letendre F."/>
            <person name="LeVine R."/>
            <person name="Lipovsky A."/>
            <person name="Liu X."/>
            <person name="Liu J."/>
            <person name="Liu S."/>
            <person name="Lokyitsang T."/>
            <person name="Lokyitsang Y."/>
            <person name="Lubonja R."/>
            <person name="Lui A."/>
            <person name="MacDonald P."/>
            <person name="Magnisalis V."/>
            <person name="Maru K."/>
            <person name="Matthews C."/>
            <person name="McCusker W."/>
            <person name="McDonough S."/>
            <person name="Mehta T."/>
            <person name="Meldrim J."/>
            <person name="Meneus L."/>
            <person name="Mihai O."/>
            <person name="Mihalev A."/>
            <person name="Mihova T."/>
            <person name="Mittelman R."/>
            <person name="Mlenga V."/>
            <person name="Montmayeur A."/>
            <person name="Mulrain L."/>
            <person name="Navidi A."/>
            <person name="Naylor J."/>
            <person name="Negash T."/>
            <person name="Nguyen T."/>
            <person name="Nguyen N."/>
            <person name="Nicol R."/>
            <person name="Norbu C."/>
            <person name="Norbu N."/>
            <person name="Novod N."/>
            <person name="O'Neill B."/>
            <person name="Osman S."/>
            <person name="Markiewicz E."/>
            <person name="Oyono O.L."/>
            <person name="Patti C."/>
            <person name="Phunkhang P."/>
            <person name="Pierre F."/>
            <person name="Priest M."/>
            <person name="Raghuraman S."/>
            <person name="Rege F."/>
            <person name="Reyes R."/>
            <person name="Rise C."/>
            <person name="Rogov P."/>
            <person name="Ross K."/>
            <person name="Ryan E."/>
            <person name="Settipalli S."/>
            <person name="Shea T."/>
            <person name="Sherpa N."/>
            <person name="Shi L."/>
            <person name="Shih D."/>
            <person name="Sparrow T."/>
            <person name="Spaulding J."/>
            <person name="Stalker J."/>
            <person name="Stange-Thomann N."/>
            <person name="Stavropoulos S."/>
            <person name="Stone C."/>
            <person name="Strader C."/>
            <person name="Tesfaye S."/>
            <person name="Thomson T."/>
            <person name="Thoulutsang Y."/>
            <person name="Thoulutsang D."/>
            <person name="Topham K."/>
            <person name="Topping I."/>
            <person name="Tsamla T."/>
            <person name="Vassiliev H."/>
            <person name="Vo A."/>
            <person name="Wangchuk T."/>
            <person name="Wangdi T."/>
            <person name="Weiand M."/>
            <person name="Wilkinson J."/>
            <person name="Wilson A."/>
            <person name="Yadav S."/>
            <person name="Young G."/>
            <person name="Yu Q."/>
            <person name="Zembek L."/>
            <person name="Zhong D."/>
            <person name="Zimmer A."/>
            <person name="Zwirko Z."/>
            <person name="Jaffe D.B."/>
            <person name="Alvarez P."/>
            <person name="Brockman W."/>
            <person name="Butler J."/>
            <person name="Chin C."/>
            <person name="Gnerre S."/>
            <person name="MacCallum I."/>
            <person name="Graves J.A."/>
            <person name="Ponting C.P."/>
            <person name="Breen M."/>
            <person name="Samollow P.B."/>
            <person name="Lander E.S."/>
            <person name="Lindblad-Toh K."/>
        </authorList>
    </citation>
    <scope>NUCLEOTIDE SEQUENCE [LARGE SCALE GENOMIC DNA]</scope>
</reference>
<evidence type="ECO:0000256" key="2">
    <source>
        <dbReference type="ARBA" id="ARBA00022475"/>
    </source>
</evidence>
<dbReference type="GO" id="GO:0016493">
    <property type="term" value="F:C-C chemokine receptor activity"/>
    <property type="evidence" value="ECO:0000318"/>
    <property type="project" value="GO_Central"/>
</dbReference>
<comment type="subcellular location">
    <subcellularLocation>
        <location evidence="1">Cell membrane</location>
        <topology evidence="1">Multi-pass membrane protein</topology>
    </subcellularLocation>
</comment>
<dbReference type="HOGENOM" id="CLU_009579_8_3_1"/>
<feature type="transmembrane region" description="Helical" evidence="11">
    <location>
        <begin position="109"/>
        <end position="130"/>
    </location>
</feature>
<dbReference type="FunCoup" id="F6W0B8">
    <property type="interactions" value="239"/>
</dbReference>
<dbReference type="eggNOG" id="KOG3656">
    <property type="taxonomic scope" value="Eukaryota"/>
</dbReference>
<dbReference type="PANTHER" id="PTHR10489">
    <property type="entry name" value="CELL ADHESION MOLECULE"/>
    <property type="match status" value="1"/>
</dbReference>
<feature type="transmembrane region" description="Helical" evidence="11">
    <location>
        <begin position="238"/>
        <end position="257"/>
    </location>
</feature>
<evidence type="ECO:0000256" key="9">
    <source>
        <dbReference type="ARBA" id="ARBA00023180"/>
    </source>
</evidence>
<dbReference type="InterPro" id="IPR050119">
    <property type="entry name" value="CCR1-9-like"/>
</dbReference>
<evidence type="ECO:0000313" key="13">
    <source>
        <dbReference type="Ensembl" id="ENSMODP00000014332.3"/>
    </source>
</evidence>
<dbReference type="InterPro" id="IPR017452">
    <property type="entry name" value="GPCR_Rhodpsn_7TM"/>
</dbReference>
<keyword evidence="5" id="KW-0297">G-protein coupled receptor</keyword>
<dbReference type="InterPro" id="IPR000355">
    <property type="entry name" value="Chemokine_rcpt"/>
</dbReference>
<evidence type="ECO:0000256" key="3">
    <source>
        <dbReference type="ARBA" id="ARBA00022692"/>
    </source>
</evidence>
<dbReference type="FunFam" id="1.20.1070.10:FF:000130">
    <property type="entry name" value="Chemokine (C-C motif) receptor 2"/>
    <property type="match status" value="1"/>
</dbReference>
<keyword evidence="9" id="KW-0325">Glycoprotein</keyword>
<sequence>MDNSTLPDDYDVYIEDDFTHDLTEECHKYDDKVFAAQFLPTFYSLMFILGLVGNAFLVLILVKYKGLKVVVNIYFLNIAISNFLFLVTFPFSIHTAIHSWDLGGAMCKIISGFYSVGYYGYTCFLLLLIIHRYLAIVHTGRFHLATKKTTYGIIISSWGTAMLVTLPELVLSQVQMEDKDYICYFVQTYQYPPGDEKFWKYFLTLKMNILGILIPLFVFVFCFGGIKKTSRYKGRKHELLRLIFVITLVFIGLWTPYNLVLFLKTFQEHMNLSDCNSNYHLDKAIQVTKIIANIHCFISPIVYGFLDETFRKQLCYFFKPRNKTEKFSLDFIYLLGFG</sequence>